<dbReference type="Proteomes" id="UP001215598">
    <property type="component" value="Unassembled WGS sequence"/>
</dbReference>
<name>A0AAD7JWX7_9AGAR</name>
<evidence type="ECO:0000256" key="1">
    <source>
        <dbReference type="SAM" id="MobiDB-lite"/>
    </source>
</evidence>
<reference evidence="2" key="1">
    <citation type="submission" date="2023-03" db="EMBL/GenBank/DDBJ databases">
        <title>Massive genome expansion in bonnet fungi (Mycena s.s.) driven by repeated elements and novel gene families across ecological guilds.</title>
        <authorList>
            <consortium name="Lawrence Berkeley National Laboratory"/>
            <person name="Harder C.B."/>
            <person name="Miyauchi S."/>
            <person name="Viragh M."/>
            <person name="Kuo A."/>
            <person name="Thoen E."/>
            <person name="Andreopoulos B."/>
            <person name="Lu D."/>
            <person name="Skrede I."/>
            <person name="Drula E."/>
            <person name="Henrissat B."/>
            <person name="Morin E."/>
            <person name="Kohler A."/>
            <person name="Barry K."/>
            <person name="LaButti K."/>
            <person name="Morin E."/>
            <person name="Salamov A."/>
            <person name="Lipzen A."/>
            <person name="Mereny Z."/>
            <person name="Hegedus B."/>
            <person name="Baldrian P."/>
            <person name="Stursova M."/>
            <person name="Weitz H."/>
            <person name="Taylor A."/>
            <person name="Grigoriev I.V."/>
            <person name="Nagy L.G."/>
            <person name="Martin F."/>
            <person name="Kauserud H."/>
        </authorList>
    </citation>
    <scope>NUCLEOTIDE SEQUENCE</scope>
    <source>
        <strain evidence="2">CBHHK182m</strain>
    </source>
</reference>
<gene>
    <name evidence="2" type="ORF">B0H16DRAFT_1768729</name>
</gene>
<keyword evidence="3" id="KW-1185">Reference proteome</keyword>
<comment type="caution">
    <text evidence="2">The sequence shown here is derived from an EMBL/GenBank/DDBJ whole genome shotgun (WGS) entry which is preliminary data.</text>
</comment>
<evidence type="ECO:0000313" key="2">
    <source>
        <dbReference type="EMBL" id="KAJ7772181.1"/>
    </source>
</evidence>
<feature type="region of interest" description="Disordered" evidence="1">
    <location>
        <begin position="65"/>
        <end position="97"/>
    </location>
</feature>
<protein>
    <submittedName>
        <fullName evidence="2">Uncharacterized protein</fullName>
    </submittedName>
</protein>
<dbReference type="AlphaFoldDB" id="A0AAD7JWX7"/>
<dbReference type="EMBL" id="JARKIB010000014">
    <property type="protein sequence ID" value="KAJ7772181.1"/>
    <property type="molecule type" value="Genomic_DNA"/>
</dbReference>
<accession>A0AAD7JWX7</accession>
<organism evidence="2 3">
    <name type="scientific">Mycena metata</name>
    <dbReference type="NCBI Taxonomy" id="1033252"/>
    <lineage>
        <taxon>Eukaryota</taxon>
        <taxon>Fungi</taxon>
        <taxon>Dikarya</taxon>
        <taxon>Basidiomycota</taxon>
        <taxon>Agaricomycotina</taxon>
        <taxon>Agaricomycetes</taxon>
        <taxon>Agaricomycetidae</taxon>
        <taxon>Agaricales</taxon>
        <taxon>Marasmiineae</taxon>
        <taxon>Mycenaceae</taxon>
        <taxon>Mycena</taxon>
    </lineage>
</organism>
<evidence type="ECO:0000313" key="3">
    <source>
        <dbReference type="Proteomes" id="UP001215598"/>
    </source>
</evidence>
<sequence length="299" mass="31659">MSTHFSTSLAAGPSLTFQPSIKCCAPTDTMSSAPLRANPGDSSTAPLNSTRPVLNLTIPTQASLSSTQMKAQDASTHNKAQDAIFSSSSPSSHRRNRDVSVQAIYEGLPPSPSDTFFTPQTIGLGLVVRSPSTNKLVFISPLDLRRPSPTHGVPFHHLPSDRILLSSTLMVRATGGVTIPPAQLNPKRQSPASRYAGLGHGLPSHMRGSALAQSLSNRFASGLTITSLRSISALFDIIPSGSHSRALLNAMPALARCPRSGVLDAMPQRSSKASVWKRVCATVVRVLDLDPGRKAGRDI</sequence>
<proteinExistence type="predicted"/>
<feature type="compositionally biased region" description="Polar residues" evidence="1">
    <location>
        <begin position="65"/>
        <end position="78"/>
    </location>
</feature>